<evidence type="ECO:0000313" key="3">
    <source>
        <dbReference type="Proteomes" id="UP000030686"/>
    </source>
</evidence>
<keyword evidence="3" id="KW-1185">Reference proteome</keyword>
<reference evidence="2" key="1">
    <citation type="journal article" date="2014" name="Nat. Commun.">
        <title>Multiple recent horizontal transfers of a large genomic region in cheese making fungi.</title>
        <authorList>
            <person name="Cheeseman K."/>
            <person name="Ropars J."/>
            <person name="Renault P."/>
            <person name="Dupont J."/>
            <person name="Gouzy J."/>
            <person name="Branca A."/>
            <person name="Abraham A.L."/>
            <person name="Ceppi M."/>
            <person name="Conseiller E."/>
            <person name="Debuchy R."/>
            <person name="Malagnac F."/>
            <person name="Goarin A."/>
            <person name="Silar P."/>
            <person name="Lacoste S."/>
            <person name="Sallet E."/>
            <person name="Bensimon A."/>
            <person name="Giraud T."/>
            <person name="Brygoo Y."/>
        </authorList>
    </citation>
    <scope>NUCLEOTIDE SEQUENCE [LARGE SCALE GENOMIC DNA]</scope>
    <source>
        <strain evidence="2">FM164</strain>
    </source>
</reference>
<evidence type="ECO:0000313" key="2">
    <source>
        <dbReference type="EMBL" id="CDM31207.1"/>
    </source>
</evidence>
<dbReference type="InterPro" id="IPR001810">
    <property type="entry name" value="F-box_dom"/>
</dbReference>
<dbReference type="OrthoDB" id="5279008at2759"/>
<dbReference type="AlphaFoldDB" id="W6QNI3"/>
<dbReference type="SUPFAM" id="SSF81383">
    <property type="entry name" value="F-box domain"/>
    <property type="match status" value="1"/>
</dbReference>
<accession>W6QNI3</accession>
<dbReference type="Proteomes" id="UP000030686">
    <property type="component" value="Unassembled WGS sequence"/>
</dbReference>
<evidence type="ECO:0000259" key="1">
    <source>
        <dbReference type="PROSITE" id="PS50181"/>
    </source>
</evidence>
<dbReference type="EMBL" id="HG792016">
    <property type="protein sequence ID" value="CDM31207.1"/>
    <property type="molecule type" value="Genomic_DNA"/>
</dbReference>
<dbReference type="CDD" id="cd09917">
    <property type="entry name" value="F-box_SF"/>
    <property type="match status" value="1"/>
</dbReference>
<dbReference type="PROSITE" id="PS50181">
    <property type="entry name" value="FBOX"/>
    <property type="match status" value="1"/>
</dbReference>
<sequence length="51" mass="5948">MSITNLPPEILSHICEYLEPQEWGALRITCHQIHGSTLEAYATRYFNCIPW</sequence>
<name>W6QNI3_PENRF</name>
<feature type="domain" description="F-box" evidence="1">
    <location>
        <begin position="1"/>
        <end position="49"/>
    </location>
</feature>
<protein>
    <submittedName>
        <fullName evidence="2">F-box domain, cyclin-like</fullName>
    </submittedName>
</protein>
<organism evidence="2 3">
    <name type="scientific">Penicillium roqueforti (strain FM164)</name>
    <dbReference type="NCBI Taxonomy" id="1365484"/>
    <lineage>
        <taxon>Eukaryota</taxon>
        <taxon>Fungi</taxon>
        <taxon>Dikarya</taxon>
        <taxon>Ascomycota</taxon>
        <taxon>Pezizomycotina</taxon>
        <taxon>Eurotiomycetes</taxon>
        <taxon>Eurotiomycetidae</taxon>
        <taxon>Eurotiales</taxon>
        <taxon>Aspergillaceae</taxon>
        <taxon>Penicillium</taxon>
    </lineage>
</organism>
<dbReference type="STRING" id="1365484.W6QNI3"/>
<gene>
    <name evidence="2" type="ORF">PROQFM164_S02g001357</name>
</gene>
<dbReference type="InterPro" id="IPR036047">
    <property type="entry name" value="F-box-like_dom_sf"/>
</dbReference>
<dbReference type="Pfam" id="PF12937">
    <property type="entry name" value="F-box-like"/>
    <property type="match status" value="1"/>
</dbReference>
<proteinExistence type="predicted"/>